<name>A0A1V4D614_9ACTN</name>
<organism evidence="2 3">
    <name type="scientific">Streptomyces antioxidans</name>
    <dbReference type="NCBI Taxonomy" id="1507734"/>
    <lineage>
        <taxon>Bacteria</taxon>
        <taxon>Bacillati</taxon>
        <taxon>Actinomycetota</taxon>
        <taxon>Actinomycetes</taxon>
        <taxon>Kitasatosporales</taxon>
        <taxon>Streptomycetaceae</taxon>
        <taxon>Streptomyces</taxon>
    </lineage>
</organism>
<keyword evidence="3" id="KW-1185">Reference proteome</keyword>
<dbReference type="InterPro" id="IPR023393">
    <property type="entry name" value="START-like_dom_sf"/>
</dbReference>
<feature type="region of interest" description="Disordered" evidence="1">
    <location>
        <begin position="148"/>
        <end position="170"/>
    </location>
</feature>
<dbReference type="AlphaFoldDB" id="A0A1V4D614"/>
<sequence>MDWCHYRFRSRWDLDAPPAAVFAVLANGDDYPRWWPQVREVRRIDERSGAARFRSLVPYDLRLIVSEARQDPADGVLEIGFAGDLEGWARWTVLPQGTGTRAHFEQEVVARKALLRRLALPGRPVFRANHALMMRSGLRGLRAHLAARPAGPAGTAPPGPAPGPSGGNAV</sequence>
<accession>A0A1V4D614</accession>
<dbReference type="Proteomes" id="UP000033615">
    <property type="component" value="Unassembled WGS sequence"/>
</dbReference>
<dbReference type="Gene3D" id="3.30.530.20">
    <property type="match status" value="1"/>
</dbReference>
<dbReference type="InterPro" id="IPR019587">
    <property type="entry name" value="Polyketide_cyclase/dehydratase"/>
</dbReference>
<dbReference type="RefSeq" id="WP_046087681.1">
    <property type="nucleotide sequence ID" value="NZ_LAKD02000033.1"/>
</dbReference>
<proteinExistence type="predicted"/>
<dbReference type="EMBL" id="LAKD02000033">
    <property type="protein sequence ID" value="OPF79940.1"/>
    <property type="molecule type" value="Genomic_DNA"/>
</dbReference>
<gene>
    <name evidence="2" type="ORF">VT50_0214490</name>
</gene>
<evidence type="ECO:0000256" key="1">
    <source>
        <dbReference type="SAM" id="MobiDB-lite"/>
    </source>
</evidence>
<evidence type="ECO:0000313" key="3">
    <source>
        <dbReference type="Proteomes" id="UP000033615"/>
    </source>
</evidence>
<comment type="caution">
    <text evidence="2">The sequence shown here is derived from an EMBL/GenBank/DDBJ whole genome shotgun (WGS) entry which is preliminary data.</text>
</comment>
<reference evidence="2" key="1">
    <citation type="submission" date="2016-12" db="EMBL/GenBank/DDBJ databases">
        <title>Genome sequence of Streptomyces antioxidans MUSC 164.</title>
        <authorList>
            <person name="Lee L.-H."/>
            <person name="Ser H.-L."/>
        </authorList>
    </citation>
    <scope>NUCLEOTIDE SEQUENCE [LARGE SCALE GENOMIC DNA]</scope>
    <source>
        <strain evidence="2">MUSC 164</strain>
    </source>
</reference>
<evidence type="ECO:0000313" key="2">
    <source>
        <dbReference type="EMBL" id="OPF79940.1"/>
    </source>
</evidence>
<dbReference type="SUPFAM" id="SSF55961">
    <property type="entry name" value="Bet v1-like"/>
    <property type="match status" value="1"/>
</dbReference>
<dbReference type="OrthoDB" id="5402478at2"/>
<dbReference type="Pfam" id="PF10604">
    <property type="entry name" value="Polyketide_cyc2"/>
    <property type="match status" value="1"/>
</dbReference>
<protein>
    <submittedName>
        <fullName evidence="2">Polyketide cyclase</fullName>
    </submittedName>
</protein>